<evidence type="ECO:0000259" key="1">
    <source>
        <dbReference type="PROSITE" id="PS50846"/>
    </source>
</evidence>
<dbReference type="PANTHER" id="PTHR46932">
    <property type="entry name" value="HEAVY METAL-ASSOCIATED ISOPRENYLATED PLANT PROTEIN 47"/>
    <property type="match status" value="1"/>
</dbReference>
<dbReference type="InterPro" id="IPR042885">
    <property type="entry name" value="HIPP47/16"/>
</dbReference>
<dbReference type="Gene3D" id="3.30.70.100">
    <property type="match status" value="1"/>
</dbReference>
<sequence length="126" mass="13694">MKQKIVIRVSMSCDKSRSKAMSMAARTAGVTSMGITGDARDQLEVVGDGVDPVCLVSCLRKKLGVAHIVKVEEVKDPKPEEKKKEDPKPVPVVCPPPPCYPGPGYYHHPYPSQMVVCDEPSNCAIM</sequence>
<name>A0AAD8TLA4_LOLMU</name>
<proteinExistence type="predicted"/>
<protein>
    <recommendedName>
        <fullName evidence="1">HMA domain-containing protein</fullName>
    </recommendedName>
</protein>
<accession>A0AAD8TLA4</accession>
<comment type="caution">
    <text evidence="2">The sequence shown here is derived from an EMBL/GenBank/DDBJ whole genome shotgun (WGS) entry which is preliminary data.</text>
</comment>
<organism evidence="2 3">
    <name type="scientific">Lolium multiflorum</name>
    <name type="common">Italian ryegrass</name>
    <name type="synonym">Lolium perenne subsp. multiflorum</name>
    <dbReference type="NCBI Taxonomy" id="4521"/>
    <lineage>
        <taxon>Eukaryota</taxon>
        <taxon>Viridiplantae</taxon>
        <taxon>Streptophyta</taxon>
        <taxon>Embryophyta</taxon>
        <taxon>Tracheophyta</taxon>
        <taxon>Spermatophyta</taxon>
        <taxon>Magnoliopsida</taxon>
        <taxon>Liliopsida</taxon>
        <taxon>Poales</taxon>
        <taxon>Poaceae</taxon>
        <taxon>BOP clade</taxon>
        <taxon>Pooideae</taxon>
        <taxon>Poodae</taxon>
        <taxon>Poeae</taxon>
        <taxon>Poeae Chloroplast Group 2 (Poeae type)</taxon>
        <taxon>Loliodinae</taxon>
        <taxon>Loliinae</taxon>
        <taxon>Lolium</taxon>
    </lineage>
</organism>
<dbReference type="AlphaFoldDB" id="A0AAD8TLA4"/>
<dbReference type="EMBL" id="JAUUTY010000002">
    <property type="protein sequence ID" value="KAK1683862.1"/>
    <property type="molecule type" value="Genomic_DNA"/>
</dbReference>
<dbReference type="PANTHER" id="PTHR46932:SF20">
    <property type="entry name" value="HMA DOMAIN-CONTAINING PROTEIN"/>
    <property type="match status" value="1"/>
</dbReference>
<dbReference type="GO" id="GO:0046872">
    <property type="term" value="F:metal ion binding"/>
    <property type="evidence" value="ECO:0007669"/>
    <property type="project" value="InterPro"/>
</dbReference>
<evidence type="ECO:0000313" key="2">
    <source>
        <dbReference type="EMBL" id="KAK1683862.1"/>
    </source>
</evidence>
<dbReference type="Proteomes" id="UP001231189">
    <property type="component" value="Unassembled WGS sequence"/>
</dbReference>
<gene>
    <name evidence="2" type="ORF">QYE76_044710</name>
</gene>
<feature type="domain" description="HMA" evidence="1">
    <location>
        <begin position="2"/>
        <end position="71"/>
    </location>
</feature>
<reference evidence="2" key="1">
    <citation type="submission" date="2023-07" db="EMBL/GenBank/DDBJ databases">
        <title>A chromosome-level genome assembly of Lolium multiflorum.</title>
        <authorList>
            <person name="Chen Y."/>
            <person name="Copetti D."/>
            <person name="Kolliker R."/>
            <person name="Studer B."/>
        </authorList>
    </citation>
    <scope>NUCLEOTIDE SEQUENCE</scope>
    <source>
        <strain evidence="2">02402/16</strain>
        <tissue evidence="2">Leaf</tissue>
    </source>
</reference>
<keyword evidence="3" id="KW-1185">Reference proteome</keyword>
<evidence type="ECO:0000313" key="3">
    <source>
        <dbReference type="Proteomes" id="UP001231189"/>
    </source>
</evidence>
<dbReference type="PROSITE" id="PS50846">
    <property type="entry name" value="HMA_2"/>
    <property type="match status" value="1"/>
</dbReference>
<dbReference type="InterPro" id="IPR006121">
    <property type="entry name" value="HMA_dom"/>
</dbReference>